<protein>
    <submittedName>
        <fullName evidence="2">Uncharacterized protein</fullName>
    </submittedName>
</protein>
<sequence length="54" mass="5772">PVHTKVITGFQDLPHSRAPEAGLEPATEESLQISGWTLSHCATDATLHLVSANH</sequence>
<comment type="caution">
    <text evidence="2">The sequence shown here is derived from an EMBL/GenBank/DDBJ whole genome shotgun (WGS) entry which is preliminary data.</text>
</comment>
<reference evidence="2 3" key="1">
    <citation type="journal article" date="2021" name="Elife">
        <title>Chloroplast acquisition without the gene transfer in kleptoplastic sea slugs, Plakobranchus ocellatus.</title>
        <authorList>
            <person name="Maeda T."/>
            <person name="Takahashi S."/>
            <person name="Yoshida T."/>
            <person name="Shimamura S."/>
            <person name="Takaki Y."/>
            <person name="Nagai Y."/>
            <person name="Toyoda A."/>
            <person name="Suzuki Y."/>
            <person name="Arimoto A."/>
            <person name="Ishii H."/>
            <person name="Satoh N."/>
            <person name="Nishiyama T."/>
            <person name="Hasebe M."/>
            <person name="Maruyama T."/>
            <person name="Minagawa J."/>
            <person name="Obokata J."/>
            <person name="Shigenobu S."/>
        </authorList>
    </citation>
    <scope>NUCLEOTIDE SEQUENCE [LARGE SCALE GENOMIC DNA]</scope>
</reference>
<accession>A0AAV4C4H9</accession>
<keyword evidence="3" id="KW-1185">Reference proteome</keyword>
<feature type="region of interest" description="Disordered" evidence="1">
    <location>
        <begin position="1"/>
        <end position="24"/>
    </location>
</feature>
<gene>
    <name evidence="2" type="ORF">PoB_005283000</name>
</gene>
<evidence type="ECO:0000313" key="3">
    <source>
        <dbReference type="Proteomes" id="UP000735302"/>
    </source>
</evidence>
<name>A0AAV4C4H9_9GAST</name>
<evidence type="ECO:0000256" key="1">
    <source>
        <dbReference type="SAM" id="MobiDB-lite"/>
    </source>
</evidence>
<dbReference type="AlphaFoldDB" id="A0AAV4C4H9"/>
<evidence type="ECO:0000313" key="2">
    <source>
        <dbReference type="EMBL" id="GFO26325.1"/>
    </source>
</evidence>
<dbReference type="Proteomes" id="UP000735302">
    <property type="component" value="Unassembled WGS sequence"/>
</dbReference>
<dbReference type="EMBL" id="BLXT01005810">
    <property type="protein sequence ID" value="GFO26325.1"/>
    <property type="molecule type" value="Genomic_DNA"/>
</dbReference>
<proteinExistence type="predicted"/>
<feature type="non-terminal residue" evidence="2">
    <location>
        <position position="1"/>
    </location>
</feature>
<organism evidence="2 3">
    <name type="scientific">Plakobranchus ocellatus</name>
    <dbReference type="NCBI Taxonomy" id="259542"/>
    <lineage>
        <taxon>Eukaryota</taxon>
        <taxon>Metazoa</taxon>
        <taxon>Spiralia</taxon>
        <taxon>Lophotrochozoa</taxon>
        <taxon>Mollusca</taxon>
        <taxon>Gastropoda</taxon>
        <taxon>Heterobranchia</taxon>
        <taxon>Euthyneura</taxon>
        <taxon>Panpulmonata</taxon>
        <taxon>Sacoglossa</taxon>
        <taxon>Placobranchoidea</taxon>
        <taxon>Plakobranchidae</taxon>
        <taxon>Plakobranchus</taxon>
    </lineage>
</organism>